<feature type="signal peptide" evidence="8">
    <location>
        <begin position="1"/>
        <end position="20"/>
    </location>
</feature>
<protein>
    <submittedName>
        <fullName evidence="10">Regulator of complement activation group 2 gene 1</fullName>
    </submittedName>
</protein>
<dbReference type="GeneID" id="101157860"/>
<proteinExistence type="predicted"/>
<dbReference type="InterPro" id="IPR000436">
    <property type="entry name" value="Sushi_SCR_CCP_dom"/>
</dbReference>
<dbReference type="Pfam" id="PF00084">
    <property type="entry name" value="Sushi"/>
    <property type="match status" value="4"/>
</dbReference>
<evidence type="ECO:0000256" key="7">
    <source>
        <dbReference type="SAM" id="Phobius"/>
    </source>
</evidence>
<feature type="transmembrane region" description="Helical" evidence="7">
    <location>
        <begin position="299"/>
        <end position="322"/>
    </location>
</feature>
<keyword evidence="7" id="KW-0812">Transmembrane</keyword>
<reference evidence="10 11" key="1">
    <citation type="journal article" date="2007" name="Nature">
        <title>The medaka draft genome and insights into vertebrate genome evolution.</title>
        <authorList>
            <person name="Kasahara M."/>
            <person name="Naruse K."/>
            <person name="Sasaki S."/>
            <person name="Nakatani Y."/>
            <person name="Qu W."/>
            <person name="Ahsan B."/>
            <person name="Yamada T."/>
            <person name="Nagayasu Y."/>
            <person name="Doi K."/>
            <person name="Kasai Y."/>
            <person name="Jindo T."/>
            <person name="Kobayashi D."/>
            <person name="Shimada A."/>
            <person name="Toyoda A."/>
            <person name="Kuroki Y."/>
            <person name="Fujiyama A."/>
            <person name="Sasaki T."/>
            <person name="Shimizu A."/>
            <person name="Asakawa S."/>
            <person name="Shimizu N."/>
            <person name="Hashimoto S."/>
            <person name="Yang J."/>
            <person name="Lee Y."/>
            <person name="Matsushima K."/>
            <person name="Sugano S."/>
            <person name="Sakaizumi M."/>
            <person name="Narita T."/>
            <person name="Ohishi K."/>
            <person name="Haga S."/>
            <person name="Ohta F."/>
            <person name="Nomoto H."/>
            <person name="Nogata K."/>
            <person name="Morishita T."/>
            <person name="Endo T."/>
            <person name="Shin-I T."/>
            <person name="Takeda H."/>
            <person name="Morishita S."/>
            <person name="Kohara Y."/>
        </authorList>
    </citation>
    <scope>NUCLEOTIDE SEQUENCE [LARGE SCALE GENOMIC DNA]</scope>
    <source>
        <strain evidence="10 11">Hd-rR</strain>
    </source>
</reference>
<dbReference type="AlphaFoldDB" id="A0A3B3HUH9"/>
<evidence type="ECO:0000313" key="10">
    <source>
        <dbReference type="Ensembl" id="ENSORLP00000035276.1"/>
    </source>
</evidence>
<keyword evidence="1 5" id="KW-0768">Sushi</keyword>
<dbReference type="STRING" id="8090.ENSORLP00000035276"/>
<evidence type="ECO:0000256" key="8">
    <source>
        <dbReference type="SAM" id="SignalP"/>
    </source>
</evidence>
<reference evidence="10" key="2">
    <citation type="submission" date="2025-08" db="UniProtKB">
        <authorList>
            <consortium name="Ensembl"/>
        </authorList>
    </citation>
    <scope>IDENTIFICATION</scope>
    <source>
        <strain evidence="10">Hd-rR</strain>
    </source>
</reference>
<dbReference type="PANTHER" id="PTHR19325">
    <property type="entry name" value="COMPLEMENT COMPONENT-RELATED SUSHI DOMAIN-CONTAINING"/>
    <property type="match status" value="1"/>
</dbReference>
<keyword evidence="7" id="KW-1133">Transmembrane helix</keyword>
<dbReference type="Gene3D" id="2.10.70.10">
    <property type="entry name" value="Complement Module, domain 1"/>
    <property type="match status" value="4"/>
</dbReference>
<accession>A0A3B3HUH9</accession>
<evidence type="ECO:0000256" key="6">
    <source>
        <dbReference type="SAM" id="MobiDB-lite"/>
    </source>
</evidence>
<dbReference type="InterPro" id="IPR050350">
    <property type="entry name" value="Compl-Cell_Adhes-Reg"/>
</dbReference>
<dbReference type="PROSITE" id="PS50923">
    <property type="entry name" value="SUSHI"/>
    <property type="match status" value="4"/>
</dbReference>
<dbReference type="PANTHER" id="PTHR19325:SF573">
    <property type="entry name" value="MEMBRANE COFACTOR PROTEIN"/>
    <property type="match status" value="1"/>
</dbReference>
<dbReference type="Proteomes" id="UP000001038">
    <property type="component" value="Chromosome 7"/>
</dbReference>
<keyword evidence="7" id="KW-0472">Membrane</keyword>
<evidence type="ECO:0000259" key="9">
    <source>
        <dbReference type="PROSITE" id="PS50923"/>
    </source>
</evidence>
<feature type="region of interest" description="Disordered" evidence="6">
    <location>
        <begin position="270"/>
        <end position="296"/>
    </location>
</feature>
<feature type="chain" id="PRO_5017195882" evidence="8">
    <location>
        <begin position="21"/>
        <end position="353"/>
    </location>
</feature>
<dbReference type="InParanoid" id="A0A3B3HUH9"/>
<dbReference type="Ensembl" id="ENSORLT00000045253.1">
    <property type="protein sequence ID" value="ENSORLP00000035276.1"/>
    <property type="gene ID" value="ENSORLG00000022462.1"/>
</dbReference>
<keyword evidence="11" id="KW-1185">Reference proteome</keyword>
<feature type="disulfide bond" evidence="5">
    <location>
        <begin position="172"/>
        <end position="199"/>
    </location>
</feature>
<evidence type="ECO:0000256" key="1">
    <source>
        <dbReference type="ARBA" id="ARBA00022659"/>
    </source>
</evidence>
<evidence type="ECO:0000256" key="4">
    <source>
        <dbReference type="ARBA" id="ARBA00023180"/>
    </source>
</evidence>
<dbReference type="SMART" id="SM00032">
    <property type="entry name" value="CCP"/>
    <property type="match status" value="4"/>
</dbReference>
<dbReference type="Bgee" id="ENSORLG00000022462">
    <property type="expression patterns" value="Expressed in mesonephros and 15 other cell types or tissues"/>
</dbReference>
<feature type="domain" description="Sushi" evidence="9">
    <location>
        <begin position="84"/>
        <end position="141"/>
    </location>
</feature>
<gene>
    <name evidence="10" type="primary">LOC101157860</name>
</gene>
<sequence length="353" mass="37171">MAETVIFFLSVFALVTTTQGQSCSKPVGKPNMSLKEEYILNNTFPDQARVSFACNSGYEPSGGSPTITCNAGSWSELTLTCERKSCGALGDVENGNVEYPDGIQFGDKAVITCNPGYALVGDKEILCMAQGWGGRLPTCDAVQCVTPQDVEKATFSPVKESYKYGEVVTYKCSSGLTAIGSLQLTCSDGGKFDVPPPTCVFVQCEDPITGLLDYEDGARPPYGFKSTIKVKCAKGYELVGHHTLQCTAESKWSPGIPTCKKAIVPPVTTTTTTATRSTTTHSPSVSPDPSDPRGGGNSVGIGLGIFAAVVGVAALVTSIILYKKRSKRRNATGSALLAVKTASEEKDVPQGSL</sequence>
<keyword evidence="2" id="KW-0677">Repeat</keyword>
<evidence type="ECO:0000256" key="3">
    <source>
        <dbReference type="ARBA" id="ARBA00023157"/>
    </source>
</evidence>
<feature type="compositionally biased region" description="Low complexity" evidence="6">
    <location>
        <begin position="270"/>
        <end position="288"/>
    </location>
</feature>
<keyword evidence="8" id="KW-0732">Signal</keyword>
<feature type="domain" description="Sushi" evidence="9">
    <location>
        <begin position="202"/>
        <end position="261"/>
    </location>
</feature>
<dbReference type="RefSeq" id="XP_023812608.1">
    <property type="nucleotide sequence ID" value="XM_023956840.1"/>
</dbReference>
<comment type="caution">
    <text evidence="5">Lacks conserved residue(s) required for the propagation of feature annotation.</text>
</comment>
<feature type="domain" description="Sushi" evidence="9">
    <location>
        <begin position="21"/>
        <end position="83"/>
    </location>
</feature>
<feature type="domain" description="Sushi" evidence="9">
    <location>
        <begin position="142"/>
        <end position="201"/>
    </location>
</feature>
<keyword evidence="4" id="KW-0325">Glycoprotein</keyword>
<name>A0A3B3HUH9_ORYLA</name>
<evidence type="ECO:0000313" key="11">
    <source>
        <dbReference type="Proteomes" id="UP000001038"/>
    </source>
</evidence>
<keyword evidence="3 5" id="KW-1015">Disulfide bond</keyword>
<dbReference type="InterPro" id="IPR035976">
    <property type="entry name" value="Sushi/SCR/CCP_sf"/>
</dbReference>
<dbReference type="GeneTree" id="ENSGT00940000154967"/>
<reference evidence="10" key="3">
    <citation type="submission" date="2025-09" db="UniProtKB">
        <authorList>
            <consortium name="Ensembl"/>
        </authorList>
    </citation>
    <scope>IDENTIFICATION</scope>
    <source>
        <strain evidence="10">Hd-rR</strain>
    </source>
</reference>
<feature type="disulfide bond" evidence="5">
    <location>
        <begin position="54"/>
        <end position="81"/>
    </location>
</feature>
<dbReference type="SUPFAM" id="SSF57535">
    <property type="entry name" value="Complement control module/SCR domain"/>
    <property type="match status" value="4"/>
</dbReference>
<organism evidence="10 11">
    <name type="scientific">Oryzias latipes</name>
    <name type="common">Japanese rice fish</name>
    <name type="synonym">Japanese killifish</name>
    <dbReference type="NCBI Taxonomy" id="8090"/>
    <lineage>
        <taxon>Eukaryota</taxon>
        <taxon>Metazoa</taxon>
        <taxon>Chordata</taxon>
        <taxon>Craniata</taxon>
        <taxon>Vertebrata</taxon>
        <taxon>Euteleostomi</taxon>
        <taxon>Actinopterygii</taxon>
        <taxon>Neopterygii</taxon>
        <taxon>Teleostei</taxon>
        <taxon>Neoteleostei</taxon>
        <taxon>Acanthomorphata</taxon>
        <taxon>Ovalentaria</taxon>
        <taxon>Atherinomorphae</taxon>
        <taxon>Beloniformes</taxon>
        <taxon>Adrianichthyidae</taxon>
        <taxon>Oryziinae</taxon>
        <taxon>Oryzias</taxon>
    </lineage>
</organism>
<evidence type="ECO:0000256" key="5">
    <source>
        <dbReference type="PROSITE-ProRule" id="PRU00302"/>
    </source>
</evidence>
<dbReference type="CDD" id="cd00033">
    <property type="entry name" value="CCP"/>
    <property type="match status" value="4"/>
</dbReference>
<evidence type="ECO:0000256" key="2">
    <source>
        <dbReference type="ARBA" id="ARBA00022737"/>
    </source>
</evidence>
<feature type="disulfide bond" evidence="5">
    <location>
        <begin position="232"/>
        <end position="259"/>
    </location>
</feature>